<keyword evidence="3" id="KW-0732">Signal</keyword>
<comment type="caution">
    <text evidence="4">The sequence shown here is derived from an EMBL/GenBank/DDBJ whole genome shotgun (WGS) entry which is preliminary data.</text>
</comment>
<gene>
    <name evidence="4" type="ORF">Vretifemale_10304</name>
    <name evidence="5" type="ORF">Vretimale_1183</name>
</gene>
<dbReference type="AlphaFoldDB" id="A0A8J4FLH4"/>
<keyword evidence="2" id="KW-0472">Membrane</keyword>
<dbReference type="EMBL" id="BNCQ01000002">
    <property type="protein sequence ID" value="GIL95094.1"/>
    <property type="molecule type" value="Genomic_DNA"/>
</dbReference>
<evidence type="ECO:0000313" key="4">
    <source>
        <dbReference type="EMBL" id="GIL81255.1"/>
    </source>
</evidence>
<evidence type="ECO:0000313" key="5">
    <source>
        <dbReference type="EMBL" id="GIL95094.1"/>
    </source>
</evidence>
<dbReference type="Proteomes" id="UP000747110">
    <property type="component" value="Unassembled WGS sequence"/>
</dbReference>
<accession>A0A8J4FLH4</accession>
<feature type="region of interest" description="Disordered" evidence="1">
    <location>
        <begin position="523"/>
        <end position="573"/>
    </location>
</feature>
<protein>
    <submittedName>
        <fullName evidence="4">Uncharacterized protein</fullName>
    </submittedName>
</protein>
<feature type="region of interest" description="Disordered" evidence="1">
    <location>
        <begin position="790"/>
        <end position="837"/>
    </location>
</feature>
<keyword evidence="2" id="KW-0812">Transmembrane</keyword>
<reference evidence="4" key="1">
    <citation type="journal article" date="2021" name="Proc. Natl. Acad. Sci. U.S.A.">
        <title>Three genomes in the algal genus Volvox reveal the fate of a haploid sex-determining region after a transition to homothallism.</title>
        <authorList>
            <person name="Yamamoto K."/>
            <person name="Hamaji T."/>
            <person name="Kawai-Toyooka H."/>
            <person name="Matsuzaki R."/>
            <person name="Takahashi F."/>
            <person name="Nishimura Y."/>
            <person name="Kawachi M."/>
            <person name="Noguchi H."/>
            <person name="Minakuchi Y."/>
            <person name="Umen J.G."/>
            <person name="Toyoda A."/>
            <person name="Nozaki H."/>
        </authorList>
    </citation>
    <scope>NUCLEOTIDE SEQUENCE</scope>
    <source>
        <strain evidence="5">NIES-3785</strain>
        <strain evidence="4">NIES-3786</strain>
    </source>
</reference>
<proteinExistence type="predicted"/>
<dbReference type="OrthoDB" id="551999at2759"/>
<feature type="compositionally biased region" description="Polar residues" evidence="1">
    <location>
        <begin position="558"/>
        <end position="573"/>
    </location>
</feature>
<name>A0A8J4FLH4_9CHLO</name>
<feature type="compositionally biased region" description="Pro residues" evidence="1">
    <location>
        <begin position="795"/>
        <end position="806"/>
    </location>
</feature>
<evidence type="ECO:0000313" key="6">
    <source>
        <dbReference type="Proteomes" id="UP000747110"/>
    </source>
</evidence>
<feature type="signal peptide" evidence="3">
    <location>
        <begin position="1"/>
        <end position="16"/>
    </location>
</feature>
<dbReference type="EMBL" id="BNCP01000021">
    <property type="protein sequence ID" value="GIL81255.1"/>
    <property type="molecule type" value="Genomic_DNA"/>
</dbReference>
<feature type="compositionally biased region" description="Low complexity" evidence="1">
    <location>
        <begin position="453"/>
        <end position="479"/>
    </location>
</feature>
<evidence type="ECO:0000256" key="2">
    <source>
        <dbReference type="SAM" id="Phobius"/>
    </source>
</evidence>
<evidence type="ECO:0000256" key="1">
    <source>
        <dbReference type="SAM" id="MobiDB-lite"/>
    </source>
</evidence>
<organism evidence="4 6">
    <name type="scientific">Volvox reticuliferus</name>
    <dbReference type="NCBI Taxonomy" id="1737510"/>
    <lineage>
        <taxon>Eukaryota</taxon>
        <taxon>Viridiplantae</taxon>
        <taxon>Chlorophyta</taxon>
        <taxon>core chlorophytes</taxon>
        <taxon>Chlorophyceae</taxon>
        <taxon>CS clade</taxon>
        <taxon>Chlamydomonadales</taxon>
        <taxon>Volvocaceae</taxon>
        <taxon>Volvox</taxon>
    </lineage>
</organism>
<feature type="chain" id="PRO_5036271664" evidence="3">
    <location>
        <begin position="17"/>
        <end position="915"/>
    </location>
</feature>
<sequence>MRLSVILACAFVLVVGTAPLYGASDSSVVLPAPSPVSGFGDASAALAAAGLLGVPLRVDYRDRDETFDLNLLSAATGMCSISGGCNACAYRDSNPCEVADRYGADPSLCHLPSFLGGDVTSDTLCGIGATVDVTLSGGGSEPVATLTAFRKRGGSLLLTVTARCGWVLVPFVSTALNQTGGSTSARVIMEGDANYLGSDNYFSGPTLGVDGEVERYSCYTTVVKLRGLSSKCQALNLDLDLKLAMQRLNIIEPNASSSAPVCDVTSSVVEATAHLMMRVPQAYAQSASMRAAAVSEEEAAAAKQKLFSSGVAGTTSYFASVDPRDPQAISWLQSLTSQFPVVSAVPSSEKLSFLIGSVRKENRTSQVPATGQDPLLPEALSLETCSLQSIAAVTEAVVSALASLGIKEKDVSDVICLRSPYTEVAATEIPPCARYTSVLYNVTLDITLGPERSSSTTSSLLNGLNAASKSSSGSGKSSSDTPANPLELADALVGAQLAAPWVCLSTEGQMRMSSQIQLDLQLPKGPGEVKTTAGAVDPTAATPSTTNPGPASGPGTAVPNSGDNGSPAESTGGSKTTFGTVAVVAVAVAVALVALVALVAFFSIRSVRRSKAAAQAAAAQAAAATATAATLAAARGRYTYGTGALTKPPAGKLAPSPSPLSPMKTLYGEPSGLDAETSYASTYDGMGKGASPNGDGGAAMKATPTEGVTTWAENANSLSPAASAAALEPFAAAVEAAAIATAAPVAPAAPGGGSYTIFSGIGGMAPSECSEEEGDGAQLVSNRVPLSPISRAVPPAAPPRVGPVTPPAAAAAGGSQSFGVRSPTSPPSAQPTPLRRHRTLKLPVAISGSSTSNSPLEESKSGRNFLKLARPEASGTDIGTPSGTAAGATVWSNALYDAPVHSCSSGDPTPPASVK</sequence>
<evidence type="ECO:0000256" key="3">
    <source>
        <dbReference type="SAM" id="SignalP"/>
    </source>
</evidence>
<dbReference type="Proteomes" id="UP000722791">
    <property type="component" value="Unassembled WGS sequence"/>
</dbReference>
<keyword evidence="6" id="KW-1185">Reference proteome</keyword>
<keyword evidence="2" id="KW-1133">Transmembrane helix</keyword>
<feature type="region of interest" description="Disordered" evidence="1">
    <location>
        <begin position="451"/>
        <end position="483"/>
    </location>
</feature>
<feature type="transmembrane region" description="Helical" evidence="2">
    <location>
        <begin position="578"/>
        <end position="602"/>
    </location>
</feature>